<sequence>MQAQELKASFTKRYVIAISLIALLSTGAFYFLHLGLKTSASTALIVNMSGKQRMLSQRVASLSQQYYFYSNSNNAHLEAVRADLLLAIEEMARANAALSSGRLKEGVEVKLSPEILEIYYGEIALKKRVEQYLERAKSLSQTPSQNESAELLREIVHISNTLLQDLNTAVFQYQIEGEKNIAEVKQLETLVWIVTLITLLLEVIFIFQPMAHKIQELFQEVLWNQENLEQQISIRTMSLEHANTKLLQMASHDPLTGLKNRLNMERDLEELITQFDKHHLPYAVLMLDIDWFKKINDSYGHDAGDFVLCEISKIMLENVRVQDSVYRAGGEEFVIIFNRITREQAIEKAEEIRINIQKHQFVFDNQVLQCTVSGGIYHPDIRKSSTVQGVLKLADNALYEAKHSGRNNIVEAKHEKFNHID</sequence>
<gene>
    <name evidence="9" type="ordered locus">Sulku_1657</name>
</gene>
<evidence type="ECO:0000259" key="8">
    <source>
        <dbReference type="PROSITE" id="PS50887"/>
    </source>
</evidence>
<dbReference type="PANTHER" id="PTHR45138:SF9">
    <property type="entry name" value="DIGUANYLATE CYCLASE DGCM-RELATED"/>
    <property type="match status" value="1"/>
</dbReference>
<dbReference type="Gene3D" id="3.30.70.270">
    <property type="match status" value="1"/>
</dbReference>
<dbReference type="GO" id="GO:0052621">
    <property type="term" value="F:diguanylate cyclase activity"/>
    <property type="evidence" value="ECO:0007669"/>
    <property type="project" value="UniProtKB-EC"/>
</dbReference>
<dbReference type="AlphaFoldDB" id="E4U0K1"/>
<evidence type="ECO:0000256" key="1">
    <source>
        <dbReference type="ARBA" id="ARBA00004141"/>
    </source>
</evidence>
<evidence type="ECO:0000313" key="9">
    <source>
        <dbReference type="EMBL" id="ADR34318.1"/>
    </source>
</evidence>
<dbReference type="PANTHER" id="PTHR45138">
    <property type="entry name" value="REGULATORY COMPONENTS OF SENSORY TRANSDUCTION SYSTEM"/>
    <property type="match status" value="1"/>
</dbReference>
<dbReference type="Pfam" id="PF00990">
    <property type="entry name" value="GGDEF"/>
    <property type="match status" value="1"/>
</dbReference>
<organism evidence="9 10">
    <name type="scientific">Sulfuricurvum kujiense (strain ATCC BAA-921 / DSM 16994 / JCM 11577 / YK-1)</name>
    <dbReference type="NCBI Taxonomy" id="709032"/>
    <lineage>
        <taxon>Bacteria</taxon>
        <taxon>Pseudomonadati</taxon>
        <taxon>Campylobacterota</taxon>
        <taxon>Epsilonproteobacteria</taxon>
        <taxon>Campylobacterales</taxon>
        <taxon>Sulfurimonadaceae</taxon>
        <taxon>Sulfuricurvum</taxon>
    </lineage>
</organism>
<dbReference type="InterPro" id="IPR029787">
    <property type="entry name" value="Nucleotide_cyclase"/>
</dbReference>
<dbReference type="eggNOG" id="COG3706">
    <property type="taxonomic scope" value="Bacteria"/>
</dbReference>
<dbReference type="InterPro" id="IPR050469">
    <property type="entry name" value="Diguanylate_Cyclase"/>
</dbReference>
<dbReference type="CDD" id="cd01949">
    <property type="entry name" value="GGDEF"/>
    <property type="match status" value="1"/>
</dbReference>
<evidence type="ECO:0000256" key="4">
    <source>
        <dbReference type="ARBA" id="ARBA00022989"/>
    </source>
</evidence>
<evidence type="ECO:0000256" key="5">
    <source>
        <dbReference type="ARBA" id="ARBA00023136"/>
    </source>
</evidence>
<accession>E4U0K1</accession>
<keyword evidence="4 7" id="KW-1133">Transmembrane helix</keyword>
<keyword evidence="10" id="KW-1185">Reference proteome</keyword>
<dbReference type="Proteomes" id="UP000008721">
    <property type="component" value="Chromosome"/>
</dbReference>
<comment type="subcellular location">
    <subcellularLocation>
        <location evidence="1">Membrane</location>
        <topology evidence="1">Multi-pass membrane protein</topology>
    </subcellularLocation>
</comment>
<dbReference type="KEGG" id="sku:Sulku_1657"/>
<dbReference type="InterPro" id="IPR043128">
    <property type="entry name" value="Rev_trsase/Diguanyl_cyclase"/>
</dbReference>
<comment type="catalytic activity">
    <reaction evidence="6">
        <text>2 GTP = 3',3'-c-di-GMP + 2 diphosphate</text>
        <dbReference type="Rhea" id="RHEA:24898"/>
        <dbReference type="ChEBI" id="CHEBI:33019"/>
        <dbReference type="ChEBI" id="CHEBI:37565"/>
        <dbReference type="ChEBI" id="CHEBI:58805"/>
        <dbReference type="EC" id="2.7.7.65"/>
    </reaction>
</comment>
<dbReference type="SUPFAM" id="SSF55073">
    <property type="entry name" value="Nucleotide cyclase"/>
    <property type="match status" value="1"/>
</dbReference>
<dbReference type="InterPro" id="IPR029095">
    <property type="entry name" value="NarX-like_N"/>
</dbReference>
<dbReference type="PROSITE" id="PS50887">
    <property type="entry name" value="GGDEF"/>
    <property type="match status" value="1"/>
</dbReference>
<evidence type="ECO:0000256" key="2">
    <source>
        <dbReference type="ARBA" id="ARBA00012528"/>
    </source>
</evidence>
<feature type="transmembrane region" description="Helical" evidence="7">
    <location>
        <begin position="14"/>
        <end position="32"/>
    </location>
</feature>
<feature type="domain" description="GGDEF" evidence="8">
    <location>
        <begin position="280"/>
        <end position="414"/>
    </location>
</feature>
<evidence type="ECO:0000256" key="3">
    <source>
        <dbReference type="ARBA" id="ARBA00022692"/>
    </source>
</evidence>
<protein>
    <recommendedName>
        <fullName evidence="2">diguanylate cyclase</fullName>
        <ecNumber evidence="2">2.7.7.65</ecNumber>
    </recommendedName>
</protein>
<keyword evidence="3 7" id="KW-0812">Transmembrane</keyword>
<dbReference type="EC" id="2.7.7.65" evidence="2"/>
<dbReference type="HOGENOM" id="CLU_000445_11_35_7"/>
<dbReference type="NCBIfam" id="TIGR00254">
    <property type="entry name" value="GGDEF"/>
    <property type="match status" value="1"/>
</dbReference>
<name>E4U0K1_SULKY</name>
<dbReference type="OrthoDB" id="9812260at2"/>
<evidence type="ECO:0000256" key="6">
    <source>
        <dbReference type="ARBA" id="ARBA00034247"/>
    </source>
</evidence>
<dbReference type="SMART" id="SM00267">
    <property type="entry name" value="GGDEF"/>
    <property type="match status" value="1"/>
</dbReference>
<feature type="transmembrane region" description="Helical" evidence="7">
    <location>
        <begin position="189"/>
        <end position="207"/>
    </location>
</feature>
<proteinExistence type="predicted"/>
<dbReference type="Pfam" id="PF13675">
    <property type="entry name" value="PilJ"/>
    <property type="match status" value="1"/>
</dbReference>
<evidence type="ECO:0000313" key="10">
    <source>
        <dbReference type="Proteomes" id="UP000008721"/>
    </source>
</evidence>
<dbReference type="EMBL" id="CP002355">
    <property type="protein sequence ID" value="ADR34318.1"/>
    <property type="molecule type" value="Genomic_DNA"/>
</dbReference>
<dbReference type="FunFam" id="3.30.70.270:FF:000001">
    <property type="entry name" value="Diguanylate cyclase domain protein"/>
    <property type="match status" value="1"/>
</dbReference>
<dbReference type="GO" id="GO:0016020">
    <property type="term" value="C:membrane"/>
    <property type="evidence" value="ECO:0007669"/>
    <property type="project" value="UniProtKB-SubCell"/>
</dbReference>
<reference evidence="9 10" key="1">
    <citation type="journal article" date="2012" name="Stand. Genomic Sci.">
        <title>Complete genome sequence of the sulfur compounds oxidizing chemolithoautotroph Sulfuricurvum kujiense type strain (YK-1(T)).</title>
        <authorList>
            <person name="Han C."/>
            <person name="Kotsyurbenko O."/>
            <person name="Chertkov O."/>
            <person name="Held B."/>
            <person name="Lapidus A."/>
            <person name="Nolan M."/>
            <person name="Lucas S."/>
            <person name="Hammon N."/>
            <person name="Deshpande S."/>
            <person name="Cheng J.F."/>
            <person name="Tapia R."/>
            <person name="Goodwin L.A."/>
            <person name="Pitluck S."/>
            <person name="Liolios K."/>
            <person name="Pagani I."/>
            <person name="Ivanova N."/>
            <person name="Mavromatis K."/>
            <person name="Mikhailova N."/>
            <person name="Pati A."/>
            <person name="Chen A."/>
            <person name="Palaniappan K."/>
            <person name="Land M."/>
            <person name="Hauser L."/>
            <person name="Chang Y.J."/>
            <person name="Jeffries C.D."/>
            <person name="Brambilla E.M."/>
            <person name="Rohde M."/>
            <person name="Spring S."/>
            <person name="Sikorski J."/>
            <person name="Goker M."/>
            <person name="Woyke T."/>
            <person name="Bristow J."/>
            <person name="Eisen J.A."/>
            <person name="Markowitz V."/>
            <person name="Hugenholtz P."/>
            <person name="Kyrpides N.C."/>
            <person name="Klenk H.P."/>
            <person name="Detter J.C."/>
        </authorList>
    </citation>
    <scope>NUCLEOTIDE SEQUENCE [LARGE SCALE GENOMIC DNA]</scope>
    <source>
        <strain evidence="10">ATCC BAA-921 / DSM 16994 / JCM 11577 / YK-1</strain>
    </source>
</reference>
<keyword evidence="5 7" id="KW-0472">Membrane</keyword>
<dbReference type="STRING" id="709032.Sulku_1657"/>
<dbReference type="RefSeq" id="WP_013460515.1">
    <property type="nucleotide sequence ID" value="NC_014762.1"/>
</dbReference>
<evidence type="ECO:0000256" key="7">
    <source>
        <dbReference type="SAM" id="Phobius"/>
    </source>
</evidence>
<dbReference type="InterPro" id="IPR000160">
    <property type="entry name" value="GGDEF_dom"/>
</dbReference>